<comment type="caution">
    <text evidence="2">The sequence shown here is derived from an EMBL/GenBank/DDBJ whole genome shotgun (WGS) entry which is preliminary data.</text>
</comment>
<feature type="compositionally biased region" description="Polar residues" evidence="1">
    <location>
        <begin position="87"/>
        <end position="107"/>
    </location>
</feature>
<dbReference type="AlphaFoldDB" id="A0A9W7DJP9"/>
<reference evidence="2" key="1">
    <citation type="submission" date="2023-04" db="EMBL/GenBank/DDBJ databases">
        <title>Ambrosiozyma monospora NBRC 1965.</title>
        <authorList>
            <person name="Ichikawa N."/>
            <person name="Sato H."/>
            <person name="Tonouchi N."/>
        </authorList>
    </citation>
    <scope>NUCLEOTIDE SEQUENCE</scope>
    <source>
        <strain evidence="2">NBRC 1965</strain>
    </source>
</reference>
<feature type="region of interest" description="Disordered" evidence="1">
    <location>
        <begin position="84"/>
        <end position="114"/>
    </location>
</feature>
<proteinExistence type="predicted"/>
<protein>
    <submittedName>
        <fullName evidence="2">Unnamed protein product</fullName>
    </submittedName>
</protein>
<keyword evidence="3" id="KW-1185">Reference proteome</keyword>
<name>A0A9W7DJP9_AMBMO</name>
<dbReference type="EMBL" id="BSXU01001659">
    <property type="protein sequence ID" value="GMG29702.1"/>
    <property type="molecule type" value="Genomic_DNA"/>
</dbReference>
<dbReference type="Proteomes" id="UP001165063">
    <property type="component" value="Unassembled WGS sequence"/>
</dbReference>
<evidence type="ECO:0000313" key="3">
    <source>
        <dbReference type="Proteomes" id="UP001165063"/>
    </source>
</evidence>
<evidence type="ECO:0000256" key="1">
    <source>
        <dbReference type="SAM" id="MobiDB-lite"/>
    </source>
</evidence>
<gene>
    <name evidence="2" type="ORF">Amon01_000375200</name>
</gene>
<evidence type="ECO:0000313" key="2">
    <source>
        <dbReference type="EMBL" id="GMG29702.1"/>
    </source>
</evidence>
<organism evidence="2 3">
    <name type="scientific">Ambrosiozyma monospora</name>
    <name type="common">Yeast</name>
    <name type="synonym">Endomycopsis monosporus</name>
    <dbReference type="NCBI Taxonomy" id="43982"/>
    <lineage>
        <taxon>Eukaryota</taxon>
        <taxon>Fungi</taxon>
        <taxon>Dikarya</taxon>
        <taxon>Ascomycota</taxon>
        <taxon>Saccharomycotina</taxon>
        <taxon>Pichiomycetes</taxon>
        <taxon>Pichiales</taxon>
        <taxon>Pichiaceae</taxon>
        <taxon>Ambrosiozyma</taxon>
    </lineage>
</organism>
<accession>A0A9W7DJP9</accession>
<sequence>MATLQRLISSSIYRASRPCLTIRLPLFVRRYSTPLPTSSQNTSIQYSQESNVLRHFLSYADRNTSTSPTDFFFKLLDPPPLPDVLSRYTNNGNSKDLINSNPRQSETPKPLPSDETIPIQQLLSDNGNDINITISSFVNLEKREMFKCLNMDNLLDYIVETLQEQEQEQLMGTLGLSFQSYTYLMYYASKYGTTMQVARIFRTMVIQDGMIPSIDIFNCIFLGNHSPGLWEQLLKIIRVMDVKVDCNTWYLMFISLQDSTLKDILLTYMMKNRINVHPITPFILKWRLEIGDGSHQKAVFWMINKKLVFSNEFNGYLNQVILDTFIKLPLAKMAINDGQHKHRSKYSVNRYSVEASNDVYKLQPRDDVNEFISKMIHSSGGSRQSVLKKIDILRTQIIPNHAEELNQESWESIIYLHCITYRFGSVQKFISNFNISMTTAIMRDLMKYSLSATLPRSKLEVFQILCQLKHMPTLTTNFDIWQSIMTKFSDDPEKQLQLVEILKLFNVHTPRMQQYALMAKYKLVCDATKVAEWFIENEVGQEDYITSVGMDFLIDQCVAEKNEVAVYNLLNSQMKPLYPTAVKLMLTYFTKQDKLIRGRVFLDLLSQKHHPSFKFSYSDYEFFDEIMLVDLKTCVEEANKERLYLVDQLDEFKDDIPEKQVVEVFSKLVENGLVKNDDLYTTMIAPKKLTYLNQTLFKYRFDRDPNDVIESMLRDPRGGYSSREKSLIFKYVTKLPLSSITATSRSMIIRFLAQGQAKRMLDYINAMLAENLYPSREDLNYVLFLLFNSKISTHKNKAGVWVLDHFSRIGHSPDTTTCYLLYAGLESKYLHQAMERLVAAQLVAFDTSKCI</sequence>